<evidence type="ECO:0000313" key="1">
    <source>
        <dbReference type="EMBL" id="KAI4837132.1"/>
    </source>
</evidence>
<dbReference type="EMBL" id="CM043779">
    <property type="protein sequence ID" value="KAI4837132.1"/>
    <property type="molecule type" value="Genomic_DNA"/>
</dbReference>
<accession>A0ACB9Y7L6</accession>
<sequence length="276" mass="32998">MSAMESNKRKEYKKATKLEDKRSQLNETVNKRKKPKAPPSSYLIFCNYERENVKNSLLEKSDSKETIRITDIQKELSSRWKTLSQEERKIFEDQAQLLKLKYNEELLEWQKSEMTDVPGDITIKFPVLKIQKIMHLNNNVRKINHEAINIFQKALIKFLIELVNKTVEYKNEKNTSRYITSLDIISCIKREGIKYKFLEDCLYLLKEQSTSTFFVEEDENEETIFDLCEEDKKEYNYDMEEKKSRMKKKSQTNKTKEKIGENKNIYADITTYFKKI</sequence>
<gene>
    <name evidence="1" type="ORF">MKS88_003602</name>
</gene>
<name>A0ACB9Y7L6_PLABR</name>
<evidence type="ECO:0000313" key="2">
    <source>
        <dbReference type="Proteomes" id="UP001056978"/>
    </source>
</evidence>
<comment type="caution">
    <text evidence="1">The sequence shown here is derived from an EMBL/GenBank/DDBJ whole genome shotgun (WGS) entry which is preliminary data.</text>
</comment>
<reference evidence="1" key="1">
    <citation type="submission" date="2022-06" db="EMBL/GenBank/DDBJ databases">
        <title>The First Complete Genome of the Simian Malaria Parasite Plasmodium brasilianum.</title>
        <authorList>
            <person name="Bajic M."/>
            <person name="Ravishankar S."/>
        </authorList>
    </citation>
    <scope>NUCLEOTIDE SEQUENCE</scope>
    <source>
        <strain evidence="1">Bolivian I</strain>
    </source>
</reference>
<protein>
    <submittedName>
        <fullName evidence="1">High mobility group protein B4</fullName>
    </submittedName>
</protein>
<proteinExistence type="predicted"/>
<dbReference type="Proteomes" id="UP001056978">
    <property type="component" value="Chromosome 11"/>
</dbReference>
<keyword evidence="2" id="KW-1185">Reference proteome</keyword>
<organism evidence="1 2">
    <name type="scientific">Plasmodium brasilianum</name>
    <dbReference type="NCBI Taxonomy" id="5824"/>
    <lineage>
        <taxon>Eukaryota</taxon>
        <taxon>Sar</taxon>
        <taxon>Alveolata</taxon>
        <taxon>Apicomplexa</taxon>
        <taxon>Aconoidasida</taxon>
        <taxon>Haemosporida</taxon>
        <taxon>Plasmodiidae</taxon>
        <taxon>Plasmodium</taxon>
        <taxon>Plasmodium (Plasmodium)</taxon>
    </lineage>
</organism>